<feature type="domain" description="VOC" evidence="4">
    <location>
        <begin position="1"/>
        <end position="119"/>
    </location>
</feature>
<keyword evidence="6" id="KW-1185">Reference proteome</keyword>
<gene>
    <name evidence="5" type="ORF">GU926_13965</name>
</gene>
<dbReference type="Gene3D" id="3.10.180.10">
    <property type="entry name" value="2,3-Dihydroxybiphenyl 1,2-Dioxygenase, domain 1"/>
    <property type="match status" value="1"/>
</dbReference>
<name>A0A6P1P4S4_9BACT</name>
<dbReference type="GO" id="GO:0046677">
    <property type="term" value="P:response to antibiotic"/>
    <property type="evidence" value="ECO:0007669"/>
    <property type="project" value="UniProtKB-KW"/>
</dbReference>
<sequence>MASIIPIFRIFDYDKALEFYVTWLGFKIDWEDKPDNAPHYLQLSLQDLHLHLTEHHGDCTPGARAYITLFKDLKEYHNQLLAKPYKFNRPSLEATTHGGNTLCMEVIDPFGNRLTFHGR</sequence>
<dbReference type="Pfam" id="PF19581">
    <property type="entry name" value="Glyoxalase_7"/>
    <property type="match status" value="1"/>
</dbReference>
<protein>
    <recommendedName>
        <fullName evidence="2">Bleomycin resistance protein</fullName>
    </recommendedName>
</protein>
<evidence type="ECO:0000313" key="5">
    <source>
        <dbReference type="EMBL" id="QHL89454.1"/>
    </source>
</evidence>
<dbReference type="PROSITE" id="PS51819">
    <property type="entry name" value="VOC"/>
    <property type="match status" value="1"/>
</dbReference>
<dbReference type="SUPFAM" id="SSF54593">
    <property type="entry name" value="Glyoxalase/Bleomycin resistance protein/Dihydroxybiphenyl dioxygenase"/>
    <property type="match status" value="1"/>
</dbReference>
<dbReference type="InterPro" id="IPR000335">
    <property type="entry name" value="Bleomycin-R"/>
</dbReference>
<dbReference type="KEGG" id="nib:GU926_13965"/>
<dbReference type="EMBL" id="CP047897">
    <property type="protein sequence ID" value="QHL89454.1"/>
    <property type="molecule type" value="Genomic_DNA"/>
</dbReference>
<keyword evidence="3" id="KW-0046">Antibiotic resistance</keyword>
<reference evidence="5 6" key="1">
    <citation type="submission" date="2020-01" db="EMBL/GenBank/DDBJ databases">
        <authorList>
            <person name="Kim M."/>
        </authorList>
    </citation>
    <scope>NUCLEOTIDE SEQUENCE [LARGE SCALE GENOMIC DNA]</scope>
    <source>
        <strain evidence="5 6">BT10</strain>
    </source>
</reference>
<dbReference type="AlphaFoldDB" id="A0A6P1P4S4"/>
<evidence type="ECO:0000313" key="6">
    <source>
        <dbReference type="Proteomes" id="UP000464214"/>
    </source>
</evidence>
<proteinExistence type="inferred from homology"/>
<dbReference type="InterPro" id="IPR037523">
    <property type="entry name" value="VOC_core"/>
</dbReference>
<comment type="similarity">
    <text evidence="1">Belongs to the bleomycin resistance protein family.</text>
</comment>
<evidence type="ECO:0000256" key="2">
    <source>
        <dbReference type="ARBA" id="ARBA00021572"/>
    </source>
</evidence>
<accession>A0A6P1P4S4</accession>
<dbReference type="Proteomes" id="UP000464214">
    <property type="component" value="Chromosome"/>
</dbReference>
<evidence type="ECO:0000256" key="3">
    <source>
        <dbReference type="ARBA" id="ARBA00023251"/>
    </source>
</evidence>
<dbReference type="InterPro" id="IPR029068">
    <property type="entry name" value="Glyas_Bleomycin-R_OHBP_Dase"/>
</dbReference>
<organism evidence="5 6">
    <name type="scientific">Nibribacter ruber</name>
    <dbReference type="NCBI Taxonomy" id="2698458"/>
    <lineage>
        <taxon>Bacteria</taxon>
        <taxon>Pseudomonadati</taxon>
        <taxon>Bacteroidota</taxon>
        <taxon>Cytophagia</taxon>
        <taxon>Cytophagales</taxon>
        <taxon>Hymenobacteraceae</taxon>
        <taxon>Nibribacter</taxon>
    </lineage>
</organism>
<evidence type="ECO:0000256" key="1">
    <source>
        <dbReference type="ARBA" id="ARBA00011051"/>
    </source>
</evidence>
<evidence type="ECO:0000259" key="4">
    <source>
        <dbReference type="PROSITE" id="PS51819"/>
    </source>
</evidence>